<evidence type="ECO:0000313" key="6">
    <source>
        <dbReference type="Proteomes" id="UP001497045"/>
    </source>
</evidence>
<dbReference type="Pfam" id="PF02470">
    <property type="entry name" value="MlaD"/>
    <property type="match status" value="1"/>
</dbReference>
<gene>
    <name evidence="5" type="ORF">AAEO60_02005</name>
</gene>
<dbReference type="EMBL" id="JBBYHV010000001">
    <property type="protein sequence ID" value="MEL1249437.1"/>
    <property type="molecule type" value="Genomic_DNA"/>
</dbReference>
<feature type="compositionally biased region" description="Low complexity" evidence="2">
    <location>
        <begin position="300"/>
        <end position="316"/>
    </location>
</feature>
<dbReference type="RefSeq" id="WP_341671974.1">
    <property type="nucleotide sequence ID" value="NZ_JBBYHV010000001.1"/>
</dbReference>
<evidence type="ECO:0000256" key="3">
    <source>
        <dbReference type="SAM" id="Phobius"/>
    </source>
</evidence>
<protein>
    <submittedName>
        <fullName evidence="5">MlaD family protein</fullName>
    </submittedName>
</protein>
<keyword evidence="3" id="KW-0472">Membrane</keyword>
<dbReference type="Proteomes" id="UP001497045">
    <property type="component" value="Unassembled WGS sequence"/>
</dbReference>
<dbReference type="InterPro" id="IPR003399">
    <property type="entry name" value="Mce/MlaD"/>
</dbReference>
<keyword evidence="6" id="KW-1185">Reference proteome</keyword>
<feature type="region of interest" description="Disordered" evidence="2">
    <location>
        <begin position="297"/>
        <end position="316"/>
    </location>
</feature>
<dbReference type="PANTHER" id="PTHR36698">
    <property type="entry name" value="BLL5892 PROTEIN"/>
    <property type="match status" value="1"/>
</dbReference>
<sequence length="316" mass="33632">METRANHVWVGVVTLLLLAAAAVFFVWLARLGDRNNKEYDIFYEQSVGGVAKGSVVTYSGVPVGQVTDIRIWERDPEFVKVRIRLDGDTPILVGTTASISASFTGVSNISLSGGRSNQPPISCETTECVEDNVPVIPPADSAVGEILASAPLLLERLATLTDRLTRVLDDENQNSIAGILRNTDAISAELARSSPEVQATLQELQATLAQSTETLAAFEGTLQTTDSLLQNEGPQIASELRETLATAQSAAAALESTLANVEPLTQQLNQDTLPAATAAMRDLRQTSATLRTMTERLETEGAGSLLGGPALPDYEP</sequence>
<reference evidence="5 6" key="1">
    <citation type="submission" date="2024-04" db="EMBL/GenBank/DDBJ databases">
        <title>Aurantiacibacter sp. DGU6 16S ribosomal RNA gene Genome sequencing and assembly.</title>
        <authorList>
            <person name="Park S."/>
        </authorList>
    </citation>
    <scope>NUCLEOTIDE SEQUENCE [LARGE SCALE GENOMIC DNA]</scope>
    <source>
        <strain evidence="5 6">DGU6</strain>
    </source>
</reference>
<evidence type="ECO:0000256" key="2">
    <source>
        <dbReference type="SAM" id="MobiDB-lite"/>
    </source>
</evidence>
<keyword evidence="3" id="KW-0812">Transmembrane</keyword>
<evidence type="ECO:0000256" key="1">
    <source>
        <dbReference type="SAM" id="Coils"/>
    </source>
</evidence>
<name>A0ABU9IAI3_9SPHN</name>
<evidence type="ECO:0000313" key="5">
    <source>
        <dbReference type="EMBL" id="MEL1249437.1"/>
    </source>
</evidence>
<accession>A0ABU9IAI3</accession>
<feature type="transmembrane region" description="Helical" evidence="3">
    <location>
        <begin position="6"/>
        <end position="29"/>
    </location>
</feature>
<keyword evidence="3" id="KW-1133">Transmembrane helix</keyword>
<proteinExistence type="predicted"/>
<keyword evidence="1" id="KW-0175">Coiled coil</keyword>
<dbReference type="PANTHER" id="PTHR36698:SF2">
    <property type="entry name" value="MCE_MLAD DOMAIN-CONTAINING PROTEIN"/>
    <property type="match status" value="1"/>
</dbReference>
<feature type="domain" description="Mce/MlaD" evidence="4">
    <location>
        <begin position="45"/>
        <end position="113"/>
    </location>
</feature>
<feature type="coiled-coil region" evidence="1">
    <location>
        <begin position="201"/>
        <end position="257"/>
    </location>
</feature>
<evidence type="ECO:0000259" key="4">
    <source>
        <dbReference type="Pfam" id="PF02470"/>
    </source>
</evidence>
<comment type="caution">
    <text evidence="5">The sequence shown here is derived from an EMBL/GenBank/DDBJ whole genome shotgun (WGS) entry which is preliminary data.</text>
</comment>
<organism evidence="5 6">
    <name type="scientific">Aurantiacibacter gilvus</name>
    <dbReference type="NCBI Taxonomy" id="3139141"/>
    <lineage>
        <taxon>Bacteria</taxon>
        <taxon>Pseudomonadati</taxon>
        <taxon>Pseudomonadota</taxon>
        <taxon>Alphaproteobacteria</taxon>
        <taxon>Sphingomonadales</taxon>
        <taxon>Erythrobacteraceae</taxon>
        <taxon>Aurantiacibacter</taxon>
    </lineage>
</organism>